<evidence type="ECO:0000313" key="1">
    <source>
        <dbReference type="EMBL" id="CCW34358.1"/>
    </source>
</evidence>
<dbReference type="KEGG" id="ccz:CCALI_00525"/>
<reference evidence="2" key="1">
    <citation type="submission" date="2013-03" db="EMBL/GenBank/DDBJ databases">
        <title>Genome sequence of Chthonomonas calidirosea, the first sequenced genome from the Armatimonadetes phylum (formally candidate division OP10).</title>
        <authorList>
            <person name="Lee K.C.Y."/>
            <person name="Morgan X.C."/>
            <person name="Dunfield P.F."/>
            <person name="Tamas I."/>
            <person name="Houghton K.M."/>
            <person name="Vyssotski M."/>
            <person name="Ryan J.L.J."/>
            <person name="Lagutin K."/>
            <person name="McDonald I.R."/>
            <person name="Stott M.B."/>
        </authorList>
    </citation>
    <scope>NUCLEOTIDE SEQUENCE [LARGE SCALE GENOMIC DNA]</scope>
    <source>
        <strain evidence="2">DSM 23976 / ICMP 18418 / T49</strain>
    </source>
</reference>
<dbReference type="OrthoDB" id="3174978at2"/>
<dbReference type="RefSeq" id="WP_016481920.1">
    <property type="nucleotide sequence ID" value="NC_021487.1"/>
</dbReference>
<keyword evidence="2" id="KW-1185">Reference proteome</keyword>
<name>S0EX51_CHTCT</name>
<dbReference type="HOGENOM" id="CLU_2153872_0_0_0"/>
<dbReference type="PATRIC" id="fig|1303518.3.peg.533"/>
<dbReference type="Proteomes" id="UP000014227">
    <property type="component" value="Chromosome I"/>
</dbReference>
<evidence type="ECO:0000313" key="2">
    <source>
        <dbReference type="Proteomes" id="UP000014227"/>
    </source>
</evidence>
<dbReference type="AlphaFoldDB" id="S0EX51"/>
<protein>
    <submittedName>
        <fullName evidence="1">Uncharacterized protein</fullName>
    </submittedName>
</protein>
<organism evidence="1 2">
    <name type="scientific">Chthonomonas calidirosea (strain DSM 23976 / ICMP 18418 / T49)</name>
    <dbReference type="NCBI Taxonomy" id="1303518"/>
    <lineage>
        <taxon>Bacteria</taxon>
        <taxon>Bacillati</taxon>
        <taxon>Armatimonadota</taxon>
        <taxon>Chthonomonadia</taxon>
        <taxon>Chthonomonadales</taxon>
        <taxon>Chthonomonadaceae</taxon>
        <taxon>Chthonomonas</taxon>
    </lineage>
</organism>
<dbReference type="InParanoid" id="S0EX51"/>
<proteinExistence type="predicted"/>
<dbReference type="EMBL" id="HF951689">
    <property type="protein sequence ID" value="CCW34358.1"/>
    <property type="molecule type" value="Genomic_DNA"/>
</dbReference>
<accession>S0EX51</accession>
<sequence length="111" mass="12419">MPVCIRYACGNCGKTIDAWDEGNPYYLDDQGVKRYTRCLFSECSARLIGNDVPHLCLDCGEEFLVDTRAPVDCCPKCGSTTFSDTFRLEGRTCPYCKTGVFTCVPDFYLVP</sequence>
<gene>
    <name evidence="1" type="ORF">CCALI_00525</name>
</gene>